<protein>
    <submittedName>
        <fullName evidence="6">TetR family transcriptional regulator</fullName>
    </submittedName>
</protein>
<keyword evidence="3" id="KW-0804">Transcription</keyword>
<name>A0ABQ3S0E3_9ACTN</name>
<evidence type="ECO:0000256" key="1">
    <source>
        <dbReference type="ARBA" id="ARBA00023015"/>
    </source>
</evidence>
<evidence type="ECO:0000256" key="4">
    <source>
        <dbReference type="PROSITE-ProRule" id="PRU00335"/>
    </source>
</evidence>
<dbReference type="Pfam" id="PF00440">
    <property type="entry name" value="TetR_N"/>
    <property type="match status" value="1"/>
</dbReference>
<sequence>MISSTSRPTPASLTERRKAATRMDIARAAAGLFAARGLKATRAEDIAQAAGIAPRTFYRYFATKEEAVAPLYAAGAERWTEAVRAAPAGLSVPQALEHAVRHTLVPGGGVSAAAWEWARTLIRLAGASPALGKVWAEVCHTSETVLMDVLAERAAATAPQTGTPAPALDASPSASPSASDNVAFAYRRFTATVAGAAVRVAVESWAATDSPPTGRQGPAELALRNLRALHGLSWEEGPGEEA</sequence>
<organism evidence="6 7">
    <name type="scientific">Streptomyces asoensis</name>
    <dbReference type="NCBI Taxonomy" id="249586"/>
    <lineage>
        <taxon>Bacteria</taxon>
        <taxon>Bacillati</taxon>
        <taxon>Actinomycetota</taxon>
        <taxon>Actinomycetes</taxon>
        <taxon>Kitasatosporales</taxon>
        <taxon>Streptomycetaceae</taxon>
        <taxon>Streptomyces</taxon>
    </lineage>
</organism>
<dbReference type="PROSITE" id="PS50977">
    <property type="entry name" value="HTH_TETR_2"/>
    <property type="match status" value="1"/>
</dbReference>
<dbReference type="Gene3D" id="1.10.357.10">
    <property type="entry name" value="Tetracycline Repressor, domain 2"/>
    <property type="match status" value="1"/>
</dbReference>
<dbReference type="PANTHER" id="PTHR30055">
    <property type="entry name" value="HTH-TYPE TRANSCRIPTIONAL REGULATOR RUTR"/>
    <property type="match status" value="1"/>
</dbReference>
<dbReference type="PANTHER" id="PTHR30055:SF238">
    <property type="entry name" value="MYCOFACTOCIN BIOSYNTHESIS TRANSCRIPTIONAL REGULATOR MFTR-RELATED"/>
    <property type="match status" value="1"/>
</dbReference>
<evidence type="ECO:0000313" key="6">
    <source>
        <dbReference type="EMBL" id="GHI61595.1"/>
    </source>
</evidence>
<keyword evidence="2 4" id="KW-0238">DNA-binding</keyword>
<evidence type="ECO:0000259" key="5">
    <source>
        <dbReference type="PROSITE" id="PS50977"/>
    </source>
</evidence>
<comment type="caution">
    <text evidence="6">The sequence shown here is derived from an EMBL/GenBank/DDBJ whole genome shotgun (WGS) entry which is preliminary data.</text>
</comment>
<dbReference type="SUPFAM" id="SSF46689">
    <property type="entry name" value="Homeodomain-like"/>
    <property type="match status" value="1"/>
</dbReference>
<gene>
    <name evidence="6" type="ORF">Saso_32450</name>
</gene>
<evidence type="ECO:0000256" key="2">
    <source>
        <dbReference type="ARBA" id="ARBA00023125"/>
    </source>
</evidence>
<dbReference type="EMBL" id="BNEB01000003">
    <property type="protein sequence ID" value="GHI61595.1"/>
    <property type="molecule type" value="Genomic_DNA"/>
</dbReference>
<reference evidence="7" key="1">
    <citation type="submission" date="2023-07" db="EMBL/GenBank/DDBJ databases">
        <title>Whole genome shotgun sequence of Streptomyces cacaoi subsp. asoensis NBRC 13813.</title>
        <authorList>
            <person name="Komaki H."/>
            <person name="Tamura T."/>
        </authorList>
    </citation>
    <scope>NUCLEOTIDE SEQUENCE [LARGE SCALE GENOMIC DNA]</scope>
    <source>
        <strain evidence="7">NBRC 13813</strain>
    </source>
</reference>
<dbReference type="InterPro" id="IPR009057">
    <property type="entry name" value="Homeodomain-like_sf"/>
</dbReference>
<dbReference type="Proteomes" id="UP000649259">
    <property type="component" value="Unassembled WGS sequence"/>
</dbReference>
<evidence type="ECO:0000313" key="7">
    <source>
        <dbReference type="Proteomes" id="UP000649259"/>
    </source>
</evidence>
<feature type="domain" description="HTH tetR-type" evidence="5">
    <location>
        <begin position="19"/>
        <end position="79"/>
    </location>
</feature>
<keyword evidence="1" id="KW-0805">Transcription regulation</keyword>
<evidence type="ECO:0000256" key="3">
    <source>
        <dbReference type="ARBA" id="ARBA00023163"/>
    </source>
</evidence>
<accession>A0ABQ3S0E3</accession>
<dbReference type="PRINTS" id="PR00455">
    <property type="entry name" value="HTHTETR"/>
</dbReference>
<dbReference type="InterPro" id="IPR001647">
    <property type="entry name" value="HTH_TetR"/>
</dbReference>
<dbReference type="InterPro" id="IPR050109">
    <property type="entry name" value="HTH-type_TetR-like_transc_reg"/>
</dbReference>
<proteinExistence type="predicted"/>
<keyword evidence="7" id="KW-1185">Reference proteome</keyword>
<feature type="DNA-binding region" description="H-T-H motif" evidence="4">
    <location>
        <begin position="42"/>
        <end position="61"/>
    </location>
</feature>